<dbReference type="EMBL" id="CP118605">
    <property type="protein sequence ID" value="WGL17294.1"/>
    <property type="molecule type" value="Genomic_DNA"/>
</dbReference>
<evidence type="ECO:0008006" key="3">
    <source>
        <dbReference type="Google" id="ProtNLM"/>
    </source>
</evidence>
<evidence type="ECO:0000313" key="1">
    <source>
        <dbReference type="EMBL" id="WGL17294.1"/>
    </source>
</evidence>
<gene>
    <name evidence="1" type="ORF">PVT68_03090</name>
</gene>
<accession>A0ABY8NEE1</accession>
<dbReference type="InterPro" id="IPR027417">
    <property type="entry name" value="P-loop_NTPase"/>
</dbReference>
<organism evidence="1 2">
    <name type="scientific">Microbulbifer bruguierae</name>
    <dbReference type="NCBI Taxonomy" id="3029061"/>
    <lineage>
        <taxon>Bacteria</taxon>
        <taxon>Pseudomonadati</taxon>
        <taxon>Pseudomonadota</taxon>
        <taxon>Gammaproteobacteria</taxon>
        <taxon>Cellvibrionales</taxon>
        <taxon>Microbulbiferaceae</taxon>
        <taxon>Microbulbifer</taxon>
    </lineage>
</organism>
<dbReference type="RefSeq" id="WP_280321140.1">
    <property type="nucleotide sequence ID" value="NZ_CP118605.1"/>
</dbReference>
<name>A0ABY8NEE1_9GAMM</name>
<dbReference type="Gene3D" id="3.40.50.300">
    <property type="entry name" value="P-loop containing nucleotide triphosphate hydrolases"/>
    <property type="match status" value="1"/>
</dbReference>
<reference evidence="1 2" key="1">
    <citation type="submission" date="2023-02" db="EMBL/GenBank/DDBJ databases">
        <title>Description and genomic characterization of Microbulbifer bruguierae sp. nov., isolated from the sediment of mangrove plant Bruguiera sexangula.</title>
        <authorList>
            <person name="Long M."/>
        </authorList>
    </citation>
    <scope>NUCLEOTIDE SEQUENCE [LARGE SCALE GENOMIC DNA]</scope>
    <source>
        <strain evidence="1 2">H12</strain>
    </source>
</reference>
<dbReference type="SUPFAM" id="SSF52540">
    <property type="entry name" value="P-loop containing nucleoside triphosphate hydrolases"/>
    <property type="match status" value="1"/>
</dbReference>
<proteinExistence type="predicted"/>
<evidence type="ECO:0000313" key="2">
    <source>
        <dbReference type="Proteomes" id="UP001236500"/>
    </source>
</evidence>
<keyword evidence="2" id="KW-1185">Reference proteome</keyword>
<dbReference type="Proteomes" id="UP001236500">
    <property type="component" value="Chromosome"/>
</dbReference>
<protein>
    <recommendedName>
        <fullName evidence="3">Sulfotransferase family protein</fullName>
    </recommendedName>
</protein>
<sequence>MALITWMNQLKGYGMSEINIRNPALVYIPKGVSVSESSSGLPKTVVIFGVPRGGTTMVAGVVQRLGVDLGEDLPVNLEDPAFNGKSIEEMLQSIFTRNRCKKLWGWKFPRARSYLEDIQEYLVRPHYIIVWRDVLANATRLIGRGSSVIEALNHAHTIQRKNIDVLDKLNGPCLLVSYEKAILNPEALARQISKFIDVNARLDIDELLSFSQPGTYKAVIA</sequence>